<gene>
    <name evidence="1" type="ORF">NBR_LOCUS22698</name>
</gene>
<reference evidence="1 2" key="2">
    <citation type="submission" date="2018-11" db="EMBL/GenBank/DDBJ databases">
        <authorList>
            <consortium name="Pathogen Informatics"/>
        </authorList>
    </citation>
    <scope>NUCLEOTIDE SEQUENCE [LARGE SCALE GENOMIC DNA]</scope>
</reference>
<proteinExistence type="predicted"/>
<accession>A0A0N4YZM5</accession>
<dbReference type="WBParaSite" id="NBR_0002269701-mRNA-1">
    <property type="protein sequence ID" value="NBR_0002269701-mRNA-1"/>
    <property type="gene ID" value="NBR_0002269701"/>
</dbReference>
<organism evidence="3">
    <name type="scientific">Nippostrongylus brasiliensis</name>
    <name type="common">Rat hookworm</name>
    <dbReference type="NCBI Taxonomy" id="27835"/>
    <lineage>
        <taxon>Eukaryota</taxon>
        <taxon>Metazoa</taxon>
        <taxon>Ecdysozoa</taxon>
        <taxon>Nematoda</taxon>
        <taxon>Chromadorea</taxon>
        <taxon>Rhabditida</taxon>
        <taxon>Rhabditina</taxon>
        <taxon>Rhabditomorpha</taxon>
        <taxon>Strongyloidea</taxon>
        <taxon>Heligmosomidae</taxon>
        <taxon>Nippostrongylus</taxon>
    </lineage>
</organism>
<name>A0A0N4YZM5_NIPBR</name>
<reference evidence="3" key="1">
    <citation type="submission" date="2017-02" db="UniProtKB">
        <authorList>
            <consortium name="WormBaseParasite"/>
        </authorList>
    </citation>
    <scope>IDENTIFICATION</scope>
</reference>
<evidence type="ECO:0000313" key="1">
    <source>
        <dbReference type="EMBL" id="VDL87697.1"/>
    </source>
</evidence>
<dbReference type="EMBL" id="UYSL01028776">
    <property type="protein sequence ID" value="VDL87697.1"/>
    <property type="molecule type" value="Genomic_DNA"/>
</dbReference>
<protein>
    <submittedName>
        <fullName evidence="3">Glutamate--cysteine ligase</fullName>
    </submittedName>
</protein>
<keyword evidence="2" id="KW-1185">Reference proteome</keyword>
<dbReference type="STRING" id="27835.A0A0N4YZM5"/>
<evidence type="ECO:0000313" key="3">
    <source>
        <dbReference type="WBParaSite" id="NBR_0002269701-mRNA-1"/>
    </source>
</evidence>
<dbReference type="Proteomes" id="UP000271162">
    <property type="component" value="Unassembled WGS sequence"/>
</dbReference>
<evidence type="ECO:0000313" key="2">
    <source>
        <dbReference type="Proteomes" id="UP000271162"/>
    </source>
</evidence>
<sequence length="44" mass="5097">MLSYMGEALPRTESDFRPEVYLSKLCDFLASLRLQNESDVEVEN</sequence>
<dbReference type="AlphaFoldDB" id="A0A0N4YZM5"/>